<dbReference type="SMART" id="SM00608">
    <property type="entry name" value="ACR"/>
    <property type="match status" value="1"/>
</dbReference>
<feature type="binding site" evidence="9">
    <location>
        <position position="165"/>
    </location>
    <ligand>
        <name>Zn(2+)</name>
        <dbReference type="ChEBI" id="CHEBI:29105"/>
        <note>catalytic</note>
    </ligand>
</feature>
<feature type="binding site" evidence="9">
    <location>
        <position position="155"/>
    </location>
    <ligand>
        <name>Zn(2+)</name>
        <dbReference type="ChEBI" id="CHEBI:29105"/>
        <note>catalytic</note>
    </ligand>
</feature>
<keyword evidence="4" id="KW-0800">Toxin</keyword>
<comment type="cofactor">
    <cofactor evidence="1">
        <name>Zn(2+)</name>
        <dbReference type="ChEBI" id="CHEBI:29105"/>
    </cofactor>
</comment>
<evidence type="ECO:0000256" key="1">
    <source>
        <dbReference type="ARBA" id="ARBA00001947"/>
    </source>
</evidence>
<evidence type="ECO:0000256" key="2">
    <source>
        <dbReference type="ARBA" id="ARBA00004613"/>
    </source>
</evidence>
<dbReference type="CDD" id="cd04269">
    <property type="entry name" value="ZnMc_adamalysin_II_like"/>
    <property type="match status" value="1"/>
</dbReference>
<dbReference type="GO" id="GO:0006508">
    <property type="term" value="P:proteolysis"/>
    <property type="evidence" value="ECO:0007669"/>
    <property type="project" value="InterPro"/>
</dbReference>
<dbReference type="PROSITE" id="PS50215">
    <property type="entry name" value="ADAM_MEPRO"/>
    <property type="match status" value="1"/>
</dbReference>
<evidence type="ECO:0000256" key="3">
    <source>
        <dbReference type="ARBA" id="ARBA00022525"/>
    </source>
</evidence>
<dbReference type="OrthoDB" id="5951731at2759"/>
<dbReference type="GO" id="GO:0090729">
    <property type="term" value="F:toxin activity"/>
    <property type="evidence" value="ECO:0007669"/>
    <property type="project" value="UniProtKB-KW"/>
</dbReference>
<keyword evidence="8 9" id="KW-1015">Disulfide bond</keyword>
<proteinExistence type="predicted"/>
<keyword evidence="7 9" id="KW-0862">Zinc</keyword>
<comment type="subcellular location">
    <subcellularLocation>
        <location evidence="2">Secreted</location>
    </subcellularLocation>
</comment>
<dbReference type="Gene3D" id="3.40.390.10">
    <property type="entry name" value="Collagenase (Catalytic Domain)"/>
    <property type="match status" value="1"/>
</dbReference>
<dbReference type="AlphaFoldDB" id="A0A6I9Y427"/>
<evidence type="ECO:0000256" key="5">
    <source>
        <dbReference type="ARBA" id="ARBA00022723"/>
    </source>
</evidence>
<dbReference type="FunFam" id="3.40.390.10:FF:000002">
    <property type="entry name" value="Disintegrin and metalloproteinase domain-containing protein 22"/>
    <property type="match status" value="1"/>
</dbReference>
<evidence type="ECO:0000256" key="9">
    <source>
        <dbReference type="PROSITE-ProRule" id="PRU00276"/>
    </source>
</evidence>
<keyword evidence="5 9" id="KW-0479">Metal-binding</keyword>
<evidence type="ECO:0000256" key="7">
    <source>
        <dbReference type="ARBA" id="ARBA00022833"/>
    </source>
</evidence>
<dbReference type="GO" id="GO:0046872">
    <property type="term" value="F:metal ion binding"/>
    <property type="evidence" value="ECO:0007669"/>
    <property type="project" value="UniProtKB-KW"/>
</dbReference>
<protein>
    <submittedName>
        <fullName evidence="12">Zinc metalloproteinase-disintegrin-like BmMP</fullName>
    </submittedName>
</protein>
<dbReference type="Proteomes" id="UP000504617">
    <property type="component" value="Unplaced"/>
</dbReference>
<dbReference type="GO" id="GO:0004222">
    <property type="term" value="F:metalloendopeptidase activity"/>
    <property type="evidence" value="ECO:0007669"/>
    <property type="project" value="InterPro"/>
</dbReference>
<dbReference type="InterPro" id="IPR001590">
    <property type="entry name" value="Peptidase_M12B"/>
</dbReference>
<feature type="active site" evidence="9">
    <location>
        <position position="156"/>
    </location>
</feature>
<keyword evidence="6" id="KW-0378">Hydrolase</keyword>
<comment type="caution">
    <text evidence="9">Lacks conserved residue(s) required for the propagation of feature annotation.</text>
</comment>
<sequence>MNSQLNLTPEQDRYWQAKKYIEFFVAVDNRMYLKYERNSASIKTRIYEIINTLNMMMRSLRIHLALVGIEIWNNGDKINVQESKDATLKSFETWRETDLLPRKGNDNAQLLTGIDFSEDTIGYATMSSLCNSKNSVAIIQDHTRETSFMANTMAHELGHNLGIRHDTFGCNCSPNKCIMTSHLKDVKCGRLYCRHGNEWECQMDYFPETPDVGLVAPGTKCGDGMVCSNGRCVHVQRVYRSTTGFSII</sequence>
<dbReference type="InterPro" id="IPR024079">
    <property type="entry name" value="MetalloPept_cat_dom_sf"/>
</dbReference>
<reference evidence="12" key="1">
    <citation type="submission" date="2025-08" db="UniProtKB">
        <authorList>
            <consortium name="RefSeq"/>
        </authorList>
    </citation>
    <scope>IDENTIFICATION</scope>
</reference>
<name>A0A6I9Y427_9SAUR</name>
<evidence type="ECO:0000313" key="12">
    <source>
        <dbReference type="RefSeq" id="XP_013918448.1"/>
    </source>
</evidence>
<keyword evidence="11" id="KW-1185">Reference proteome</keyword>
<dbReference type="GeneID" id="106546180"/>
<keyword evidence="3" id="KW-0964">Secreted</keyword>
<evidence type="ECO:0000259" key="10">
    <source>
        <dbReference type="PROSITE" id="PS50215"/>
    </source>
</evidence>
<evidence type="ECO:0000313" key="11">
    <source>
        <dbReference type="Proteomes" id="UP000504617"/>
    </source>
</evidence>
<dbReference type="PANTHER" id="PTHR11905:SF32">
    <property type="entry name" value="DISINTEGRIN AND METALLOPROTEINASE DOMAIN-CONTAINING PROTEIN 28"/>
    <property type="match status" value="1"/>
</dbReference>
<dbReference type="InterPro" id="IPR034027">
    <property type="entry name" value="Reprolysin_adamalysin"/>
</dbReference>
<dbReference type="RefSeq" id="XP_013918448.1">
    <property type="nucleotide sequence ID" value="XM_014062973.1"/>
</dbReference>
<feature type="disulfide bond" evidence="9">
    <location>
        <begin position="172"/>
        <end position="177"/>
    </location>
</feature>
<dbReference type="PANTHER" id="PTHR11905">
    <property type="entry name" value="ADAM A DISINTEGRIN AND METALLOPROTEASE DOMAIN"/>
    <property type="match status" value="1"/>
</dbReference>
<dbReference type="GO" id="GO:0005886">
    <property type="term" value="C:plasma membrane"/>
    <property type="evidence" value="ECO:0007669"/>
    <property type="project" value="TreeGrafter"/>
</dbReference>
<dbReference type="GO" id="GO:0005576">
    <property type="term" value="C:extracellular region"/>
    <property type="evidence" value="ECO:0007669"/>
    <property type="project" value="UniProtKB-SubCell"/>
</dbReference>
<gene>
    <name evidence="12" type="primary">LOC106546180</name>
</gene>
<evidence type="ECO:0000256" key="6">
    <source>
        <dbReference type="ARBA" id="ARBA00022801"/>
    </source>
</evidence>
<feature type="domain" description="Peptidase M12B" evidence="10">
    <location>
        <begin position="19"/>
        <end position="180"/>
    </location>
</feature>
<feature type="binding site" evidence="9">
    <location>
        <position position="159"/>
    </location>
    <ligand>
        <name>Zn(2+)</name>
        <dbReference type="ChEBI" id="CHEBI:29105"/>
        <note>catalytic</note>
    </ligand>
</feature>
<accession>A0A6I9Y427</accession>
<evidence type="ECO:0000256" key="8">
    <source>
        <dbReference type="ARBA" id="ARBA00023157"/>
    </source>
</evidence>
<evidence type="ECO:0000256" key="4">
    <source>
        <dbReference type="ARBA" id="ARBA00022656"/>
    </source>
</evidence>
<organism evidence="11 12">
    <name type="scientific">Thamnophis sirtalis</name>
    <dbReference type="NCBI Taxonomy" id="35019"/>
    <lineage>
        <taxon>Eukaryota</taxon>
        <taxon>Metazoa</taxon>
        <taxon>Chordata</taxon>
        <taxon>Craniata</taxon>
        <taxon>Vertebrata</taxon>
        <taxon>Euteleostomi</taxon>
        <taxon>Lepidosauria</taxon>
        <taxon>Squamata</taxon>
        <taxon>Bifurcata</taxon>
        <taxon>Unidentata</taxon>
        <taxon>Episquamata</taxon>
        <taxon>Toxicofera</taxon>
        <taxon>Serpentes</taxon>
        <taxon>Colubroidea</taxon>
        <taxon>Colubridae</taxon>
        <taxon>Natricinae</taxon>
        <taxon>Thamnophis</taxon>
    </lineage>
</organism>
<dbReference type="Pfam" id="PF01421">
    <property type="entry name" value="Reprolysin"/>
    <property type="match status" value="1"/>
</dbReference>
<dbReference type="InterPro" id="IPR006586">
    <property type="entry name" value="ADAM_Cys-rich"/>
</dbReference>
<dbReference type="SUPFAM" id="SSF55486">
    <property type="entry name" value="Metalloproteases ('zincins'), catalytic domain"/>
    <property type="match status" value="1"/>
</dbReference>
<dbReference type="KEGG" id="tsr:106546180"/>